<dbReference type="Gene3D" id="1.25.40.10">
    <property type="entry name" value="Tetratricopeptide repeat domain"/>
    <property type="match status" value="1"/>
</dbReference>
<dbReference type="InterPro" id="IPR011990">
    <property type="entry name" value="TPR-like_helical_dom_sf"/>
</dbReference>
<feature type="compositionally biased region" description="Basic and acidic residues" evidence="5">
    <location>
        <begin position="73"/>
        <end position="82"/>
    </location>
</feature>
<feature type="non-terminal residue" evidence="7">
    <location>
        <position position="2079"/>
    </location>
</feature>
<dbReference type="OMA" id="FWSRYIK"/>
<organism evidence="7 8">
    <name type="scientific">Scytalidium lignicola</name>
    <name type="common">Hyphomycete</name>
    <dbReference type="NCBI Taxonomy" id="5539"/>
    <lineage>
        <taxon>Eukaryota</taxon>
        <taxon>Fungi</taxon>
        <taxon>Dikarya</taxon>
        <taxon>Ascomycota</taxon>
        <taxon>Pezizomycotina</taxon>
        <taxon>Leotiomycetes</taxon>
        <taxon>Leotiomycetes incertae sedis</taxon>
        <taxon>Scytalidium</taxon>
    </lineage>
</organism>
<protein>
    <recommendedName>
        <fullName evidence="2">separase</fullName>
        <ecNumber evidence="2">3.4.22.49</ecNumber>
    </recommendedName>
</protein>
<feature type="compositionally biased region" description="Polar residues" evidence="5">
    <location>
        <begin position="39"/>
        <end position="49"/>
    </location>
</feature>
<feature type="domain" description="Peptidase C50" evidence="6">
    <location>
        <begin position="1878"/>
        <end position="1973"/>
    </location>
</feature>
<dbReference type="Pfam" id="PF03568">
    <property type="entry name" value="Separin_C"/>
    <property type="match status" value="1"/>
</dbReference>
<comment type="catalytic activity">
    <reaction evidence="1">
        <text>All bonds known to be hydrolyzed by this endopeptidase have arginine in P1 and an acidic residue in P4. P6 is often occupied by an acidic residue or by a hydroxy-amino-acid residue, the phosphorylation of which enhances cleavage.</text>
        <dbReference type="EC" id="3.4.22.49"/>
    </reaction>
</comment>
<dbReference type="Proteomes" id="UP000258309">
    <property type="component" value="Unassembled WGS sequence"/>
</dbReference>
<dbReference type="InterPro" id="IPR030397">
    <property type="entry name" value="SEPARIN_core_dom"/>
</dbReference>
<keyword evidence="4" id="KW-0159">Chromosome partition</keyword>
<reference evidence="7 8" key="1">
    <citation type="submission" date="2018-05" db="EMBL/GenBank/DDBJ databases">
        <title>Draft genome sequence of Scytalidium lignicola DSM 105466, a ubiquitous saprotrophic fungus.</title>
        <authorList>
            <person name="Buettner E."/>
            <person name="Gebauer A.M."/>
            <person name="Hofrichter M."/>
            <person name="Liers C."/>
            <person name="Kellner H."/>
        </authorList>
    </citation>
    <scope>NUCLEOTIDE SEQUENCE [LARGE SCALE GENOMIC DNA]</scope>
    <source>
        <strain evidence="7 8">DSM 105466</strain>
    </source>
</reference>
<dbReference type="GO" id="GO:0005737">
    <property type="term" value="C:cytoplasm"/>
    <property type="evidence" value="ECO:0007669"/>
    <property type="project" value="TreeGrafter"/>
</dbReference>
<feature type="region of interest" description="Disordered" evidence="5">
    <location>
        <begin position="39"/>
        <end position="82"/>
    </location>
</feature>
<dbReference type="PANTHER" id="PTHR12792">
    <property type="entry name" value="EXTRA SPINDLE POLES 1-RELATED"/>
    <property type="match status" value="1"/>
</dbReference>
<dbReference type="PROSITE" id="PS51700">
    <property type="entry name" value="SEPARIN"/>
    <property type="match status" value="1"/>
</dbReference>
<dbReference type="GO" id="GO:0072686">
    <property type="term" value="C:mitotic spindle"/>
    <property type="evidence" value="ECO:0007669"/>
    <property type="project" value="TreeGrafter"/>
</dbReference>
<evidence type="ECO:0000256" key="2">
    <source>
        <dbReference type="ARBA" id="ARBA00012489"/>
    </source>
</evidence>
<name>A0A3E2GXI8_SCYLI</name>
<dbReference type="GO" id="GO:0044732">
    <property type="term" value="C:mitotic spindle pole body"/>
    <property type="evidence" value="ECO:0007669"/>
    <property type="project" value="TreeGrafter"/>
</dbReference>
<dbReference type="SUPFAM" id="SSF48452">
    <property type="entry name" value="TPR-like"/>
    <property type="match status" value="1"/>
</dbReference>
<dbReference type="GO" id="GO:0005634">
    <property type="term" value="C:nucleus"/>
    <property type="evidence" value="ECO:0007669"/>
    <property type="project" value="InterPro"/>
</dbReference>
<evidence type="ECO:0000256" key="3">
    <source>
        <dbReference type="ARBA" id="ARBA00022801"/>
    </source>
</evidence>
<feature type="region of interest" description="Disordered" evidence="5">
    <location>
        <begin position="117"/>
        <end position="168"/>
    </location>
</feature>
<dbReference type="GO" id="GO:0051307">
    <property type="term" value="P:meiotic chromosome separation"/>
    <property type="evidence" value="ECO:0007669"/>
    <property type="project" value="TreeGrafter"/>
</dbReference>
<evidence type="ECO:0000313" key="7">
    <source>
        <dbReference type="EMBL" id="RFU25864.1"/>
    </source>
</evidence>
<evidence type="ECO:0000259" key="6">
    <source>
        <dbReference type="PROSITE" id="PS51700"/>
    </source>
</evidence>
<dbReference type="PANTHER" id="PTHR12792:SF0">
    <property type="entry name" value="SEPARIN"/>
    <property type="match status" value="1"/>
</dbReference>
<gene>
    <name evidence="7" type="ORF">B7463_g10478</name>
</gene>
<dbReference type="OrthoDB" id="10255632at2759"/>
<evidence type="ECO:0000256" key="1">
    <source>
        <dbReference type="ARBA" id="ARBA00000451"/>
    </source>
</evidence>
<accession>A0A3E2GXI8</accession>
<dbReference type="GO" id="GO:0004197">
    <property type="term" value="F:cysteine-type endopeptidase activity"/>
    <property type="evidence" value="ECO:0007669"/>
    <property type="project" value="InterPro"/>
</dbReference>
<evidence type="ECO:0000256" key="4">
    <source>
        <dbReference type="ARBA" id="ARBA00022829"/>
    </source>
</evidence>
<sequence length="2079" mass="230470">MAISQLSTDVIRIAVSSTTTCTPETTTLLADFLLPKHSQTSAETNPNPRNTKKPASGLKTKTIKRPASRPRSRAAEGDGKEYHGELLSARERSILATEVINATLKSLSEAIKALPVVRSQTSSKDPMKDSVRSCRRRSKSEVRSPLKPRSLNRVSTAPNISDSSDSLLSGTSISAGQRATAECARIAFSCLRALQASKSSGVDLPTLQIENGMSVLIGKLIALGLDDLAMKELRILKQILDSHSEPIATKKPARASAKAHDLVELLDFSNAELTGGKLGLAITTQLQALRLMTSCRKNETIEATLPLLQLSHPSSPINLLQVAVNGASQTQTQKIVRQVQSLSELTLSLSPSISTAEDAVALDSKLSVSPDIAFQFQCISLLTRLSWWKLAGHKGDPSKDILDPFLRCLSAFVRRNKCAALKAYEITSSNFSALQHAISGYDTTFNFGSEPILRGVYQLLCTLSQEASCLKETKDWIEKLQLLQAPIDDSTAKYYANTARLVALSLRGVPIVPDTEERMLALLEGLERPFKGQVSDIDDLFTEVSTVRRIAIAILAKGYSTTAAKTIEGLTAGLRQMCESLVFLCPRLSLRYLGSVPPAGSPAREIIRFEQRRQFITKLAFHGIDSALFLTKVLLGEGRLTWDLTDSLLQDCLCLLDRIGPAAVTPNNGEATTSPYIRISNLYYAQHITMFRDTTVKDSQHLRTLKRSIDCISSRPRYERNLAHLTTKLERMAGIYKKASRFDESFKTLVILRDEIIDGGALAAVASTAATQSLQSAWEQSEDTIALARTVESLIKMMAKHTGLASQFQDVDKTWTADEKGVILEYQLKVLSFDRSSDTASLERHIFQSLLAIYDEKQFPIRRLRAITSFLSIQSHFNQDSIEGTEDDMVSNQTGTLELDSSRDVGLQCYQYHFQALLTTLKELRREQPSIEILKRSLSLWYSIYDRCEKSQVLEQQIEDVASLVLHLQGIADFMQMKGLDIVAVAVLQLITSLNELRSDPGSADDAVWSFIKLGMQWLHLGYSERTARALDKADSLSSHSGVSLQAQVQLQLSYSEYFLTVGNTKKCEEHLLCAKDLFMQGGSSPCSLGSKTAQKRIVKHQLISNAFLIYSMLALQKGFPEAALTHAKQSVRLLRHAWSIIEEQSKYKASSATASPMTELEKLTEEVSQLSLSTLTIPHSAPAQNSQFRTSGSEFWVLIRPLFRSLSNLSNLYAHHGMFQETVYYSDQALRVVKELRSPLYVAFGSGLLGNAWLRAGDLEKSAEFLMESKEFCAMEEKSYFTAILSYYMGRLNGKQGDYDAEVAAYEEAERILLNLRSADFIDSIDRLLLPQMTLPERTKVAQAPKRKTAAGRRAVAGRKPAAKRVVEKAKPVIESTASVIAECPQIASLYSLMLRRKAEALGLLKRCDEALEVLRKAEGCSDMPADAFDQGIVMAKHLLLHSIEELNGDPVGKVTAAPVSPAHDGFFDKLCQVHDILTTVHSRALTIAPISVIHTISSLLNSLAILLSATTSKGKPLANPGLANCFLETARTLALRRERNAILIDQHSKQNMDSSSWPSSLPSDLTSNLEECYNASQFQQEYVDIIPSSWTVISMSLSDSLQELTITKLQAGHSPFVLRLPLTRHSALDPDEEVFDFEQGRSELLDIIDLTNQSAHDARDMTAKGAKAAWWEEREDLDARLKDLLENIERVWLGGFRGVFSQVERRQDLLASFQKTFQNILDKYLPSRRQTAKKSTNHRVSLDARILDLFIGLGDPSEDCDLSEPLNDLLYFIVDVLQFHGEFNAYDEIDVDSILVETQEALRCYHDAIRDDSNSEQQRHTVLILDKALHAFPWESLPCMDGYPVSRLPSLGCLRDRILEQRKHGADNGERHYVDRSSGSYLLNPGGDLKSTQATFEKTLRGLNGWDGIIKREPSESEIKESLESKDVFLYFGHGSGAQYIRAREIRKLERCAVTMLMGCSSGALTDAGEFEPYGPAINYMHAGCPALVATLWDVTDKDVDRFAKCTLEHWGLFRGGSDKAGEGPRRVKHDKKAEAGPPMETNVSLVEAVAKGREACNLRYLNGAALCVYGVPVFLR</sequence>
<dbReference type="STRING" id="5539.A0A3E2GXI8"/>
<proteinExistence type="predicted"/>
<dbReference type="EC" id="3.4.22.49" evidence="2"/>
<keyword evidence="8" id="KW-1185">Reference proteome</keyword>
<dbReference type="EMBL" id="NCSJ02000299">
    <property type="protein sequence ID" value="RFU25864.1"/>
    <property type="molecule type" value="Genomic_DNA"/>
</dbReference>
<keyword evidence="3" id="KW-0378">Hydrolase</keyword>
<dbReference type="InterPro" id="IPR005314">
    <property type="entry name" value="Peptidase_C50"/>
</dbReference>
<dbReference type="GO" id="GO:0006508">
    <property type="term" value="P:proteolysis"/>
    <property type="evidence" value="ECO:0007669"/>
    <property type="project" value="InterPro"/>
</dbReference>
<evidence type="ECO:0000256" key="5">
    <source>
        <dbReference type="SAM" id="MobiDB-lite"/>
    </source>
</evidence>
<feature type="non-terminal residue" evidence="7">
    <location>
        <position position="1"/>
    </location>
</feature>
<comment type="caution">
    <text evidence="7">The sequence shown here is derived from an EMBL/GenBank/DDBJ whole genome shotgun (WGS) entry which is preliminary data.</text>
</comment>
<evidence type="ECO:0000313" key="8">
    <source>
        <dbReference type="Proteomes" id="UP000258309"/>
    </source>
</evidence>
<feature type="compositionally biased region" description="Basic residues" evidence="5">
    <location>
        <begin position="61"/>
        <end position="72"/>
    </location>
</feature>